<feature type="region of interest" description="Disordered" evidence="5">
    <location>
        <begin position="171"/>
        <end position="192"/>
    </location>
</feature>
<feature type="region of interest" description="Disordered" evidence="5">
    <location>
        <begin position="270"/>
        <end position="289"/>
    </location>
</feature>
<feature type="compositionally biased region" description="Low complexity" evidence="5">
    <location>
        <begin position="171"/>
        <end position="189"/>
    </location>
</feature>
<dbReference type="PROSITE" id="PS50966">
    <property type="entry name" value="ZF_SWIM"/>
    <property type="match status" value="1"/>
</dbReference>
<evidence type="ECO:0000256" key="3">
    <source>
        <dbReference type="ARBA" id="ARBA00022833"/>
    </source>
</evidence>
<feature type="region of interest" description="Disordered" evidence="5">
    <location>
        <begin position="300"/>
        <end position="325"/>
    </location>
</feature>
<dbReference type="InterPro" id="IPR006564">
    <property type="entry name" value="Znf_PMZ"/>
</dbReference>
<sequence length="325" mass="36006">DQREDSYDGKPDYVELVLMTTIDRYGFCVSDLRMFDAEIEKQYEAWGVTKNSIREVPSSSKRLSSSSPHGFPALWMTPVGNQPIIVQVIGGEFTCTCGISVMSGYPCCHMIHAAKVRGMKIGISNFHPTLRKSSARHTLESIGIISDHTYGISHNPFHFHDDRSSSLTLSLTPDLPSSQQPNSPSSPSSGIVQLQRSGVDTLASFTKEVAMRKIADLYESHKIKELSEIIRLLIGKTKYLFSPTELISIYQFLDATASYKSQVHSFETDPINPPSLMSHHQPSSDSGLAEHGISIMEGSQSPRLSYCHSPPKLLAFSGKKRGRKK</sequence>
<accession>A0ABQ5KM02</accession>
<comment type="caution">
    <text evidence="7">The sequence shown here is derived from an EMBL/GenBank/DDBJ whole genome shotgun (WGS) entry which is preliminary data.</text>
</comment>
<keyword evidence="2 4" id="KW-0863">Zinc-finger</keyword>
<protein>
    <recommendedName>
        <fullName evidence="6">SWIM-type domain-containing protein</fullName>
    </recommendedName>
</protein>
<evidence type="ECO:0000256" key="2">
    <source>
        <dbReference type="ARBA" id="ARBA00022771"/>
    </source>
</evidence>
<evidence type="ECO:0000256" key="1">
    <source>
        <dbReference type="ARBA" id="ARBA00022723"/>
    </source>
</evidence>
<evidence type="ECO:0000256" key="5">
    <source>
        <dbReference type="SAM" id="MobiDB-lite"/>
    </source>
</evidence>
<organism evidence="7 8">
    <name type="scientific">Aduncisulcus paluster</name>
    <dbReference type="NCBI Taxonomy" id="2918883"/>
    <lineage>
        <taxon>Eukaryota</taxon>
        <taxon>Metamonada</taxon>
        <taxon>Carpediemonas-like organisms</taxon>
        <taxon>Aduncisulcus</taxon>
    </lineage>
</organism>
<name>A0ABQ5KM02_9EUKA</name>
<dbReference type="InterPro" id="IPR007527">
    <property type="entry name" value="Znf_SWIM"/>
</dbReference>
<evidence type="ECO:0000313" key="8">
    <source>
        <dbReference type="Proteomes" id="UP001057375"/>
    </source>
</evidence>
<dbReference type="SMART" id="SM00575">
    <property type="entry name" value="ZnF_PMZ"/>
    <property type="match status" value="1"/>
</dbReference>
<dbReference type="EMBL" id="BQXS01010304">
    <property type="protein sequence ID" value="GKT33533.1"/>
    <property type="molecule type" value="Genomic_DNA"/>
</dbReference>
<feature type="domain" description="SWIM-type" evidence="6">
    <location>
        <begin position="84"/>
        <end position="118"/>
    </location>
</feature>
<keyword evidence="8" id="KW-1185">Reference proteome</keyword>
<evidence type="ECO:0000256" key="4">
    <source>
        <dbReference type="PROSITE-ProRule" id="PRU00325"/>
    </source>
</evidence>
<evidence type="ECO:0000259" key="6">
    <source>
        <dbReference type="PROSITE" id="PS50966"/>
    </source>
</evidence>
<feature type="non-terminal residue" evidence="7">
    <location>
        <position position="1"/>
    </location>
</feature>
<gene>
    <name evidence="7" type="ORF">ADUPG1_007408</name>
</gene>
<reference evidence="7" key="1">
    <citation type="submission" date="2022-03" db="EMBL/GenBank/DDBJ databases">
        <title>Draft genome sequence of Aduncisulcus paluster, a free-living microaerophilic Fornicata.</title>
        <authorList>
            <person name="Yuyama I."/>
            <person name="Kume K."/>
            <person name="Tamura T."/>
            <person name="Inagaki Y."/>
            <person name="Hashimoto T."/>
        </authorList>
    </citation>
    <scope>NUCLEOTIDE SEQUENCE</scope>
    <source>
        <strain evidence="7">NY0171</strain>
    </source>
</reference>
<keyword evidence="1" id="KW-0479">Metal-binding</keyword>
<proteinExistence type="predicted"/>
<evidence type="ECO:0000313" key="7">
    <source>
        <dbReference type="EMBL" id="GKT33533.1"/>
    </source>
</evidence>
<keyword evidence="3" id="KW-0862">Zinc</keyword>
<dbReference type="Proteomes" id="UP001057375">
    <property type="component" value="Unassembled WGS sequence"/>
</dbReference>